<accession>A0A5D5AL43</accession>
<keyword evidence="3" id="KW-1185">Reference proteome</keyword>
<dbReference type="Proteomes" id="UP000324104">
    <property type="component" value="Unassembled WGS sequence"/>
</dbReference>
<dbReference type="RefSeq" id="WP_149080875.1">
    <property type="nucleotide sequence ID" value="NZ_VTAW01000007.1"/>
</dbReference>
<dbReference type="Gene3D" id="3.40.50.10540">
    <property type="entry name" value="Crotonobetainyl-coa:carnitine coa-transferase, domain 1"/>
    <property type="match status" value="1"/>
</dbReference>
<feature type="region of interest" description="Disordered" evidence="1">
    <location>
        <begin position="332"/>
        <end position="353"/>
    </location>
</feature>
<sequence>MHLDEYTVLDLTQLLPGAYTTQLLADLGATVLKVEPPDGDPLRSVPLVEPDDGVFDGLSRGKRSVTLDLKTDEGQEALHSIVTDVDVVIEGYRPGVASRLGADEETLRSIAPNLVYCSLSGFGQSGPYSDRPGHDLTFAGLSGLVDLSRRSTEQRPTPPPFSVSDIGGGLFAAFSIVTALLSRERTGDGSYIDVSMLDVLLSFSQSYAPSALAGTDPRPPEPFTGLYPCYDVYETADGRYVTLAAVEPQFWDRFCDLIDRPDLREKHCSPDPAVRDALREEVVDIFAARSQSAWLEAADEETPIAAVNTLEEALESDHARERELVVDGRIGFPAQTEPPVEPATDGPPALGEHTREVLAAAGYSEAEIDALVDAD</sequence>
<dbReference type="Pfam" id="PF02515">
    <property type="entry name" value="CoA_transf_3"/>
    <property type="match status" value="1"/>
</dbReference>
<reference evidence="2 3" key="1">
    <citation type="submission" date="2019-08" db="EMBL/GenBank/DDBJ databases">
        <title>Archaea genome.</title>
        <authorList>
            <person name="Kajale S."/>
            <person name="Shouche Y."/>
            <person name="Deshpande N."/>
            <person name="Sharma A."/>
        </authorList>
    </citation>
    <scope>NUCLEOTIDE SEQUENCE [LARGE SCALE GENOMIC DNA]</scope>
    <source>
        <strain evidence="2 3">ESP3B_9</strain>
    </source>
</reference>
<dbReference type="AlphaFoldDB" id="A0A5D5AL43"/>
<protein>
    <submittedName>
        <fullName evidence="2">CoA transferase</fullName>
    </submittedName>
</protein>
<dbReference type="PANTHER" id="PTHR48228">
    <property type="entry name" value="SUCCINYL-COA--D-CITRAMALATE COA-TRANSFERASE"/>
    <property type="match status" value="1"/>
</dbReference>
<dbReference type="InterPro" id="IPR044855">
    <property type="entry name" value="CoA-Trfase_III_dom3_sf"/>
</dbReference>
<evidence type="ECO:0000256" key="1">
    <source>
        <dbReference type="SAM" id="MobiDB-lite"/>
    </source>
</evidence>
<keyword evidence="2" id="KW-0808">Transferase</keyword>
<dbReference type="GO" id="GO:0016740">
    <property type="term" value="F:transferase activity"/>
    <property type="evidence" value="ECO:0007669"/>
    <property type="project" value="UniProtKB-KW"/>
</dbReference>
<dbReference type="InterPro" id="IPR050509">
    <property type="entry name" value="CoA-transferase_III"/>
</dbReference>
<evidence type="ECO:0000313" key="2">
    <source>
        <dbReference type="EMBL" id="TYT62588.1"/>
    </source>
</evidence>
<gene>
    <name evidence="2" type="ORF">FYC77_07420</name>
</gene>
<dbReference type="EMBL" id="VTAW01000007">
    <property type="protein sequence ID" value="TYT62588.1"/>
    <property type="molecule type" value="Genomic_DNA"/>
</dbReference>
<comment type="caution">
    <text evidence="2">The sequence shown here is derived from an EMBL/GenBank/DDBJ whole genome shotgun (WGS) entry which is preliminary data.</text>
</comment>
<dbReference type="PANTHER" id="PTHR48228:SF5">
    <property type="entry name" value="ALPHA-METHYLACYL-COA RACEMASE"/>
    <property type="match status" value="1"/>
</dbReference>
<dbReference type="Gene3D" id="3.30.1540.10">
    <property type="entry name" value="formyl-coa transferase, domain 3"/>
    <property type="match status" value="1"/>
</dbReference>
<dbReference type="InterPro" id="IPR023606">
    <property type="entry name" value="CoA-Trfase_III_dom_1_sf"/>
</dbReference>
<dbReference type="InterPro" id="IPR003673">
    <property type="entry name" value="CoA-Trfase_fam_III"/>
</dbReference>
<evidence type="ECO:0000313" key="3">
    <source>
        <dbReference type="Proteomes" id="UP000324104"/>
    </source>
</evidence>
<organism evidence="2 3">
    <name type="scientific">Natrialba swarupiae</name>
    <dbReference type="NCBI Taxonomy" id="2448032"/>
    <lineage>
        <taxon>Archaea</taxon>
        <taxon>Methanobacteriati</taxon>
        <taxon>Methanobacteriota</taxon>
        <taxon>Stenosarchaea group</taxon>
        <taxon>Halobacteria</taxon>
        <taxon>Halobacteriales</taxon>
        <taxon>Natrialbaceae</taxon>
        <taxon>Natrialba</taxon>
    </lineage>
</organism>
<dbReference type="SUPFAM" id="SSF89796">
    <property type="entry name" value="CoA-transferase family III (CaiB/BaiF)"/>
    <property type="match status" value="1"/>
</dbReference>
<name>A0A5D5AL43_9EURY</name>
<proteinExistence type="predicted"/>